<proteinExistence type="predicted"/>
<evidence type="ECO:0000313" key="2">
    <source>
        <dbReference type="EMBL" id="XDV64617.1"/>
    </source>
</evidence>
<evidence type="ECO:0000259" key="1">
    <source>
        <dbReference type="PROSITE" id="PS50943"/>
    </source>
</evidence>
<feature type="domain" description="HTH cro/C1-type" evidence="1">
    <location>
        <begin position="18"/>
        <end position="79"/>
    </location>
</feature>
<dbReference type="CDD" id="cd00093">
    <property type="entry name" value="HTH_XRE"/>
    <property type="match status" value="1"/>
</dbReference>
<organism evidence="2">
    <name type="scientific">Streptomyces sp. R33</name>
    <dbReference type="NCBI Taxonomy" id="3238629"/>
    <lineage>
        <taxon>Bacteria</taxon>
        <taxon>Bacillati</taxon>
        <taxon>Actinomycetota</taxon>
        <taxon>Actinomycetes</taxon>
        <taxon>Kitasatosporales</taxon>
        <taxon>Streptomycetaceae</taxon>
        <taxon>Streptomyces</taxon>
    </lineage>
</organism>
<protein>
    <submittedName>
        <fullName evidence="2">Helix-turn-helix transcriptional regulator</fullName>
    </submittedName>
</protein>
<dbReference type="RefSeq" id="WP_369778035.1">
    <property type="nucleotide sequence ID" value="NZ_CP165727.1"/>
</dbReference>
<dbReference type="Pfam" id="PF13560">
    <property type="entry name" value="HTH_31"/>
    <property type="match status" value="1"/>
</dbReference>
<dbReference type="AlphaFoldDB" id="A0AB39Y6D8"/>
<dbReference type="SMART" id="SM00530">
    <property type="entry name" value="HTH_XRE"/>
    <property type="match status" value="1"/>
</dbReference>
<dbReference type="Gene3D" id="1.10.260.40">
    <property type="entry name" value="lambda repressor-like DNA-binding domains"/>
    <property type="match status" value="1"/>
</dbReference>
<accession>A0AB39Y6D8</accession>
<name>A0AB39Y6D8_9ACTN</name>
<dbReference type="PROSITE" id="PS50943">
    <property type="entry name" value="HTH_CROC1"/>
    <property type="match status" value="1"/>
</dbReference>
<reference evidence="2" key="1">
    <citation type="submission" date="2024-08" db="EMBL/GenBank/DDBJ databases">
        <authorList>
            <person name="Yu S.T."/>
        </authorList>
    </citation>
    <scope>NUCLEOTIDE SEQUENCE</scope>
    <source>
        <strain evidence="2">R33</strain>
    </source>
</reference>
<dbReference type="SUPFAM" id="SSF47413">
    <property type="entry name" value="lambda repressor-like DNA-binding domains"/>
    <property type="match status" value="1"/>
</dbReference>
<gene>
    <name evidence="2" type="ORF">AB5J51_17590</name>
</gene>
<dbReference type="InterPro" id="IPR010982">
    <property type="entry name" value="Lambda_DNA-bd_dom_sf"/>
</dbReference>
<dbReference type="EMBL" id="CP165727">
    <property type="protein sequence ID" value="XDV64617.1"/>
    <property type="molecule type" value="Genomic_DNA"/>
</dbReference>
<dbReference type="InterPro" id="IPR001387">
    <property type="entry name" value="Cro/C1-type_HTH"/>
</dbReference>
<sequence>MKHTDGPEDPVQTISRRVKELRARKGWSATELGERLTAAGIPWNRSVVANFENGRRPTVSVPEWLALARVLDIAPMHLLIEPEGPAAPSTGYSVTPTEAVPKDEARAWVRGMSCLPGTDLRLFYSEVPAEEWGYRWVLLQQDADPDGRVGDLHKWARRGYGGYGGTGGTDG</sequence>
<dbReference type="GO" id="GO:0003677">
    <property type="term" value="F:DNA binding"/>
    <property type="evidence" value="ECO:0007669"/>
    <property type="project" value="InterPro"/>
</dbReference>